<dbReference type="GO" id="GO:0044550">
    <property type="term" value="P:secondary metabolite biosynthetic process"/>
    <property type="evidence" value="ECO:0007669"/>
    <property type="project" value="UniProtKB-ARBA"/>
</dbReference>
<gene>
    <name evidence="7" type="ORF">P154DRAFT_458859</name>
</gene>
<organism evidence="7 8">
    <name type="scientific">Amniculicola lignicola CBS 123094</name>
    <dbReference type="NCBI Taxonomy" id="1392246"/>
    <lineage>
        <taxon>Eukaryota</taxon>
        <taxon>Fungi</taxon>
        <taxon>Dikarya</taxon>
        <taxon>Ascomycota</taxon>
        <taxon>Pezizomycotina</taxon>
        <taxon>Dothideomycetes</taxon>
        <taxon>Pleosporomycetidae</taxon>
        <taxon>Pleosporales</taxon>
        <taxon>Amniculicolaceae</taxon>
        <taxon>Amniculicola</taxon>
    </lineage>
</organism>
<dbReference type="SUPFAM" id="SSF48264">
    <property type="entry name" value="Cytochrome P450"/>
    <property type="match status" value="1"/>
</dbReference>
<dbReference type="InterPro" id="IPR036396">
    <property type="entry name" value="Cyt_P450_sf"/>
</dbReference>
<keyword evidence="6" id="KW-0503">Monooxygenase</keyword>
<protein>
    <submittedName>
        <fullName evidence="7">Cytochrome P450</fullName>
    </submittedName>
</protein>
<evidence type="ECO:0000313" key="8">
    <source>
        <dbReference type="Proteomes" id="UP000799779"/>
    </source>
</evidence>
<dbReference type="Proteomes" id="UP000799779">
    <property type="component" value="Unassembled WGS sequence"/>
</dbReference>
<evidence type="ECO:0000256" key="2">
    <source>
        <dbReference type="ARBA" id="ARBA00022723"/>
    </source>
</evidence>
<dbReference type="InterPro" id="IPR002401">
    <property type="entry name" value="Cyt_P450_E_grp-I"/>
</dbReference>
<dbReference type="GO" id="GO:0005506">
    <property type="term" value="F:iron ion binding"/>
    <property type="evidence" value="ECO:0007669"/>
    <property type="project" value="InterPro"/>
</dbReference>
<dbReference type="InterPro" id="IPR017972">
    <property type="entry name" value="Cyt_P450_CS"/>
</dbReference>
<dbReference type="PRINTS" id="PR00385">
    <property type="entry name" value="P450"/>
</dbReference>
<dbReference type="GO" id="GO:0020037">
    <property type="term" value="F:heme binding"/>
    <property type="evidence" value="ECO:0007669"/>
    <property type="project" value="InterPro"/>
</dbReference>
<dbReference type="AlphaFoldDB" id="A0A6A5WSD1"/>
<dbReference type="PANTHER" id="PTHR24305:SF235">
    <property type="entry name" value="CYTOCHROME P450 MONOOXYGENASE APDB-RELATED"/>
    <property type="match status" value="1"/>
</dbReference>
<keyword evidence="2 5" id="KW-0479">Metal-binding</keyword>
<proteinExistence type="inferred from homology"/>
<sequence length="523" mass="59200">MAVLNMLTAESAFLVIPSLVLLILITQTLTSWTRLRHIPGPHTAKFSNLARFLWVKSNRAHEIHTQLHRKYGPVVRFGPNMVAVADPAEIGHIYGFGKTGAWRKSDFYRALLMKPTGKPMPGIFATQDETIHKALKRPISGAYSMSTLVSFEPYVDATMRVFCDQLQTRFAETKAVADFGMWLQMFAFDVIGQLTFSKRLGFLERGEDVDNVMARLWGMFRQTSLASQMPWIDPLWTNNPLKRWMRSKGTSPGAAFAMERIAERRALMAQSGKDDWGVKERDFLSRFLEIEAKENGGVPPYAVSVWASSNITAGSDTTGILLRTIFYNLLQHPQTMDKLVAELNTAAEKGELDELASWKQTRELPYLAACITEAGRLHPPFGLPYERVVPPEGATVSGTWLPGGTIVGMSAWATHRHRPLFGDDCDDWVPERWLRCSPEHRRKMENGLLTFGAGHRSCLGKHVAYLEVYKVVPTLLRKFKFELVRDAHHAPTWTVENRWFIMQHGFFVRLSPKLASGDVDHTR</sequence>
<dbReference type="GO" id="GO:0004497">
    <property type="term" value="F:monooxygenase activity"/>
    <property type="evidence" value="ECO:0007669"/>
    <property type="project" value="UniProtKB-KW"/>
</dbReference>
<evidence type="ECO:0000256" key="1">
    <source>
        <dbReference type="ARBA" id="ARBA00001971"/>
    </source>
</evidence>
<keyword evidence="3 6" id="KW-0560">Oxidoreductase</keyword>
<evidence type="ECO:0000256" key="6">
    <source>
        <dbReference type="RuleBase" id="RU000461"/>
    </source>
</evidence>
<evidence type="ECO:0000313" key="7">
    <source>
        <dbReference type="EMBL" id="KAF2004773.1"/>
    </source>
</evidence>
<evidence type="ECO:0000256" key="4">
    <source>
        <dbReference type="ARBA" id="ARBA00023004"/>
    </source>
</evidence>
<accession>A0A6A5WSD1</accession>
<evidence type="ECO:0000256" key="5">
    <source>
        <dbReference type="PIRSR" id="PIRSR602401-1"/>
    </source>
</evidence>
<feature type="binding site" description="axial binding residue" evidence="5">
    <location>
        <position position="458"/>
    </location>
    <ligand>
        <name>heme</name>
        <dbReference type="ChEBI" id="CHEBI:30413"/>
    </ligand>
    <ligandPart>
        <name>Fe</name>
        <dbReference type="ChEBI" id="CHEBI:18248"/>
    </ligandPart>
</feature>
<keyword evidence="8" id="KW-1185">Reference proteome</keyword>
<dbReference type="PANTHER" id="PTHR24305">
    <property type="entry name" value="CYTOCHROME P450"/>
    <property type="match status" value="1"/>
</dbReference>
<dbReference type="OrthoDB" id="3934656at2759"/>
<dbReference type="CDD" id="cd11060">
    <property type="entry name" value="CYP57A1-like"/>
    <property type="match status" value="1"/>
</dbReference>
<keyword evidence="5 6" id="KW-0349">Heme</keyword>
<dbReference type="InterPro" id="IPR001128">
    <property type="entry name" value="Cyt_P450"/>
</dbReference>
<name>A0A6A5WSD1_9PLEO</name>
<comment type="cofactor">
    <cofactor evidence="1 5">
        <name>heme</name>
        <dbReference type="ChEBI" id="CHEBI:30413"/>
    </cofactor>
</comment>
<dbReference type="InterPro" id="IPR050121">
    <property type="entry name" value="Cytochrome_P450_monoxygenase"/>
</dbReference>
<comment type="similarity">
    <text evidence="6">Belongs to the cytochrome P450 family.</text>
</comment>
<dbReference type="EMBL" id="ML977566">
    <property type="protein sequence ID" value="KAF2004773.1"/>
    <property type="molecule type" value="Genomic_DNA"/>
</dbReference>
<reference evidence="7" key="1">
    <citation type="journal article" date="2020" name="Stud. Mycol.">
        <title>101 Dothideomycetes genomes: a test case for predicting lifestyles and emergence of pathogens.</title>
        <authorList>
            <person name="Haridas S."/>
            <person name="Albert R."/>
            <person name="Binder M."/>
            <person name="Bloem J."/>
            <person name="Labutti K."/>
            <person name="Salamov A."/>
            <person name="Andreopoulos B."/>
            <person name="Baker S."/>
            <person name="Barry K."/>
            <person name="Bills G."/>
            <person name="Bluhm B."/>
            <person name="Cannon C."/>
            <person name="Castanera R."/>
            <person name="Culley D."/>
            <person name="Daum C."/>
            <person name="Ezra D."/>
            <person name="Gonzalez J."/>
            <person name="Henrissat B."/>
            <person name="Kuo A."/>
            <person name="Liang C."/>
            <person name="Lipzen A."/>
            <person name="Lutzoni F."/>
            <person name="Magnuson J."/>
            <person name="Mondo S."/>
            <person name="Nolan M."/>
            <person name="Ohm R."/>
            <person name="Pangilinan J."/>
            <person name="Park H.-J."/>
            <person name="Ramirez L."/>
            <person name="Alfaro M."/>
            <person name="Sun H."/>
            <person name="Tritt A."/>
            <person name="Yoshinaga Y."/>
            <person name="Zwiers L.-H."/>
            <person name="Turgeon B."/>
            <person name="Goodwin S."/>
            <person name="Spatafora J."/>
            <person name="Crous P."/>
            <person name="Grigoriev I."/>
        </authorList>
    </citation>
    <scope>NUCLEOTIDE SEQUENCE</scope>
    <source>
        <strain evidence="7">CBS 123094</strain>
    </source>
</reference>
<dbReference type="GO" id="GO:0016705">
    <property type="term" value="F:oxidoreductase activity, acting on paired donors, with incorporation or reduction of molecular oxygen"/>
    <property type="evidence" value="ECO:0007669"/>
    <property type="project" value="InterPro"/>
</dbReference>
<dbReference type="Pfam" id="PF00067">
    <property type="entry name" value="p450"/>
    <property type="match status" value="1"/>
</dbReference>
<dbReference type="Gene3D" id="1.10.630.10">
    <property type="entry name" value="Cytochrome P450"/>
    <property type="match status" value="1"/>
</dbReference>
<dbReference type="PROSITE" id="PS00086">
    <property type="entry name" value="CYTOCHROME_P450"/>
    <property type="match status" value="1"/>
</dbReference>
<evidence type="ECO:0000256" key="3">
    <source>
        <dbReference type="ARBA" id="ARBA00023002"/>
    </source>
</evidence>
<dbReference type="PRINTS" id="PR00463">
    <property type="entry name" value="EP450I"/>
</dbReference>
<dbReference type="FunFam" id="1.10.630.10:FF:000050">
    <property type="entry name" value="Cytochrome P450 monooxygenase"/>
    <property type="match status" value="1"/>
</dbReference>
<keyword evidence="4 5" id="KW-0408">Iron</keyword>